<evidence type="ECO:0000256" key="7">
    <source>
        <dbReference type="SAM" id="MobiDB-lite"/>
    </source>
</evidence>
<sequence length="341" mass="37675">MTSVESAIPAHLRADRTRPTRKSAAFRPPYPSFSARFAPSVRQVVMAYFGVQHPSETPPPVAEKALARLAGAAGSAHRERARYVDEAGYHTTVEIRYWTDPAEFSAWLADHDFWTAGPASPDAGFFLEVVQPTVRRFETLFSNDRREGIGVAAEGLSGEIREHGYWGGARDRLPLAQTDPLDAAGTVSAGFSGDLVTVVPNGNLCLIRSGQEWTETDGDERRMYLAEVEPVLRAGMDFLRDDGRSVGCYANRYLRVLAEDGGETDKTFGLSWWRSLEDLETWAESHPTHVAIFRAALKYLSTMGPAARLRLYHEVTVAEQGQTRFEYLGCHPGTGLLRAVA</sequence>
<keyword evidence="3" id="KW-0479">Metal-binding</keyword>
<keyword evidence="5" id="KW-0456">Lyase</keyword>
<evidence type="ECO:0000256" key="2">
    <source>
        <dbReference type="ARBA" id="ARBA00022617"/>
    </source>
</evidence>
<reference evidence="8 9" key="1">
    <citation type="submission" date="2023-06" db="EMBL/GenBank/DDBJ databases">
        <authorList>
            <person name="Oyuntsetseg B."/>
            <person name="Kim S.B."/>
        </authorList>
    </citation>
    <scope>NUCLEOTIDE SEQUENCE [LARGE SCALE GENOMIC DNA]</scope>
    <source>
        <strain evidence="8 9">2-2</strain>
    </source>
</reference>
<evidence type="ECO:0000256" key="5">
    <source>
        <dbReference type="ARBA" id="ARBA00023239"/>
    </source>
</evidence>
<dbReference type="Proteomes" id="UP001227101">
    <property type="component" value="Chromosome"/>
</dbReference>
<dbReference type="RefSeq" id="WP_285451029.1">
    <property type="nucleotide sequence ID" value="NZ_CP127173.1"/>
</dbReference>
<evidence type="ECO:0000256" key="1">
    <source>
        <dbReference type="ARBA" id="ARBA00001970"/>
    </source>
</evidence>
<evidence type="ECO:0000313" key="8">
    <source>
        <dbReference type="EMBL" id="WIV54400.1"/>
    </source>
</evidence>
<evidence type="ECO:0000256" key="3">
    <source>
        <dbReference type="ARBA" id="ARBA00022723"/>
    </source>
</evidence>
<name>A0ABY8XFL5_9PSEU</name>
<organism evidence="8 9">
    <name type="scientific">Amycolatopsis nalaikhensis</name>
    <dbReference type="NCBI Taxonomy" id="715472"/>
    <lineage>
        <taxon>Bacteria</taxon>
        <taxon>Bacillati</taxon>
        <taxon>Actinomycetota</taxon>
        <taxon>Actinomycetes</taxon>
        <taxon>Pseudonocardiales</taxon>
        <taxon>Pseudonocardiaceae</taxon>
        <taxon>Amycolatopsis</taxon>
    </lineage>
</organism>
<keyword evidence="4" id="KW-0408">Iron</keyword>
<gene>
    <name evidence="8" type="ORF">QP939_36900</name>
</gene>
<evidence type="ECO:0000313" key="9">
    <source>
        <dbReference type="Proteomes" id="UP001227101"/>
    </source>
</evidence>
<comment type="similarity">
    <text evidence="6">Belongs to the heme-containing dehydratase family.</text>
</comment>
<evidence type="ECO:0000256" key="6">
    <source>
        <dbReference type="ARBA" id="ARBA00034312"/>
    </source>
</evidence>
<keyword evidence="9" id="KW-1185">Reference proteome</keyword>
<dbReference type="Pfam" id="PF13816">
    <property type="entry name" value="Dehydratase_hem"/>
    <property type="match status" value="1"/>
</dbReference>
<feature type="region of interest" description="Disordered" evidence="7">
    <location>
        <begin position="1"/>
        <end position="27"/>
    </location>
</feature>
<accession>A0ABY8XFL5</accession>
<evidence type="ECO:0000256" key="4">
    <source>
        <dbReference type="ARBA" id="ARBA00023004"/>
    </source>
</evidence>
<protein>
    <submittedName>
        <fullName evidence="8">Phenylacetaldoxime dehydratase family protein</fullName>
    </submittedName>
</protein>
<keyword evidence="2" id="KW-0349">Heme</keyword>
<proteinExistence type="inferred from homology"/>
<dbReference type="InterPro" id="IPR025702">
    <property type="entry name" value="OXD"/>
</dbReference>
<comment type="cofactor">
    <cofactor evidence="1">
        <name>heme b</name>
        <dbReference type="ChEBI" id="CHEBI:60344"/>
    </cofactor>
</comment>
<dbReference type="EMBL" id="CP127173">
    <property type="protein sequence ID" value="WIV54400.1"/>
    <property type="molecule type" value="Genomic_DNA"/>
</dbReference>